<proteinExistence type="inferred from homology"/>
<keyword evidence="6" id="KW-0961">Cell wall biogenesis/degradation</keyword>
<gene>
    <name evidence="7" type="primary">femX_1</name>
    <name evidence="7" type="ORF">QX99_00347</name>
</gene>
<dbReference type="InterPro" id="IPR016181">
    <property type="entry name" value="Acyl_CoA_acyltransferase"/>
</dbReference>
<evidence type="ECO:0000256" key="4">
    <source>
        <dbReference type="ARBA" id="ARBA00022984"/>
    </source>
</evidence>
<dbReference type="Gene3D" id="3.40.630.30">
    <property type="match status" value="2"/>
</dbReference>
<keyword evidence="2 7" id="KW-0808">Transferase</keyword>
<evidence type="ECO:0000256" key="5">
    <source>
        <dbReference type="ARBA" id="ARBA00023315"/>
    </source>
</evidence>
<evidence type="ECO:0000256" key="2">
    <source>
        <dbReference type="ARBA" id="ARBA00022679"/>
    </source>
</evidence>
<dbReference type="Proteomes" id="UP000032287">
    <property type="component" value="Unassembled WGS sequence"/>
</dbReference>
<evidence type="ECO:0000256" key="6">
    <source>
        <dbReference type="ARBA" id="ARBA00023316"/>
    </source>
</evidence>
<sequence length="338" mass="38259">MPVLDMSDETAVARYNDFVRSSKFGQVTQDLGWAQVKNNWEPRYAYVENEAGEIVAAISMLLTNTPSGKKFAYASKGPVMDMTDLDLFDQLIAEAKVALADDNAYLLRIDPEIAFSEELDADLHARGYETRNRNVADEGMHATIQPRLNMVIDLTAKPDAKETLDLYPSKTKSKLKRPFRDGVTVRYANDQAALDAFFETYGDMADRHGISHRPKEYFERMQAAFPGDDIMRIYIAEREGELLSTGVGFKFGDKIWYMYAGSMDGNIYYAPYAVQTEMIQWAMDSNVSLYDMGGIGEASPEDGLFVFKRTFVKDDPREYIGEIDVVLDDATYDELVRK</sequence>
<dbReference type="EMBL" id="JWHU01000005">
    <property type="protein sequence ID" value="KIU21970.1"/>
    <property type="molecule type" value="Genomic_DNA"/>
</dbReference>
<keyword evidence="8" id="KW-1185">Reference proteome</keyword>
<dbReference type="InterPro" id="IPR050644">
    <property type="entry name" value="PG_Glycine_Bridge_Synth"/>
</dbReference>
<dbReference type="GO" id="GO:0009252">
    <property type="term" value="P:peptidoglycan biosynthetic process"/>
    <property type="evidence" value="ECO:0007669"/>
    <property type="project" value="UniProtKB-KW"/>
</dbReference>
<keyword evidence="5 7" id="KW-0012">Acyltransferase</keyword>
<dbReference type="InterPro" id="IPR003447">
    <property type="entry name" value="FEMABX"/>
</dbReference>
<keyword evidence="4" id="KW-0573">Peptidoglycan synthesis</keyword>
<evidence type="ECO:0000256" key="1">
    <source>
        <dbReference type="ARBA" id="ARBA00009943"/>
    </source>
</evidence>
<keyword evidence="3" id="KW-0133">Cell shape</keyword>
<comment type="caution">
    <text evidence="7">The sequence shown here is derived from an EMBL/GenBank/DDBJ whole genome shotgun (WGS) entry which is preliminary data.</text>
</comment>
<evidence type="ECO:0000313" key="8">
    <source>
        <dbReference type="Proteomes" id="UP000032287"/>
    </source>
</evidence>
<accession>A0A0D1LPD1</accession>
<dbReference type="RefSeq" id="WP_043710662.1">
    <property type="nucleotide sequence ID" value="NZ_CP012873.1"/>
</dbReference>
<dbReference type="STRING" id="137591.AO080_04420"/>
<dbReference type="GO" id="GO:0016755">
    <property type="term" value="F:aminoacyltransferase activity"/>
    <property type="evidence" value="ECO:0007669"/>
    <property type="project" value="InterPro"/>
</dbReference>
<comment type="similarity">
    <text evidence="1">Belongs to the FemABX family.</text>
</comment>
<dbReference type="GO" id="GO:0008360">
    <property type="term" value="P:regulation of cell shape"/>
    <property type="evidence" value="ECO:0007669"/>
    <property type="project" value="UniProtKB-KW"/>
</dbReference>
<dbReference type="OrthoDB" id="9785911at2"/>
<evidence type="ECO:0000313" key="7">
    <source>
        <dbReference type="EMBL" id="KIU21970.1"/>
    </source>
</evidence>
<dbReference type="PANTHER" id="PTHR36174">
    <property type="entry name" value="LIPID II:GLYCINE GLYCYLTRANSFERASE"/>
    <property type="match status" value="1"/>
</dbReference>
<dbReference type="PANTHER" id="PTHR36174:SF1">
    <property type="entry name" value="LIPID II:GLYCINE GLYCYLTRANSFERASE"/>
    <property type="match status" value="1"/>
</dbReference>
<dbReference type="AlphaFoldDB" id="A0A0D1LPD1"/>
<dbReference type="PATRIC" id="fig|137591.25.peg.337"/>
<name>A0A0D1LPD1_9LACO</name>
<evidence type="ECO:0000256" key="3">
    <source>
        <dbReference type="ARBA" id="ARBA00022960"/>
    </source>
</evidence>
<protein>
    <submittedName>
        <fullName evidence="7">FemX_1 protein</fullName>
        <ecNumber evidence="7">2.3.2.16</ecNumber>
    </submittedName>
</protein>
<dbReference type="GO" id="GO:0071555">
    <property type="term" value="P:cell wall organization"/>
    <property type="evidence" value="ECO:0007669"/>
    <property type="project" value="UniProtKB-KW"/>
</dbReference>
<dbReference type="EC" id="2.3.2.16" evidence="7"/>
<dbReference type="Pfam" id="PF02388">
    <property type="entry name" value="FemAB"/>
    <property type="match status" value="2"/>
</dbReference>
<reference evidence="7 8" key="1">
    <citation type="journal article" date="2015" name="Microbiology (Mosc.)">
        <title>Genomics of the Weissella cibaria species with an examination of its metabolic traits.</title>
        <authorList>
            <person name="Lynch K.M."/>
            <person name="Lucid A."/>
            <person name="Arendt E.K."/>
            <person name="Sleator R.D."/>
            <person name="Lucey B."/>
            <person name="Coffey A."/>
        </authorList>
    </citation>
    <scope>NUCLEOTIDE SEQUENCE [LARGE SCALE GENOMIC DNA]</scope>
    <source>
        <strain evidence="7 8">MG1</strain>
    </source>
</reference>
<dbReference type="SUPFAM" id="SSF55729">
    <property type="entry name" value="Acyl-CoA N-acyltransferases (Nat)"/>
    <property type="match status" value="2"/>
</dbReference>
<dbReference type="eggNOG" id="COG2348">
    <property type="taxonomic scope" value="Bacteria"/>
</dbReference>
<dbReference type="KEGG" id="wcb:AO080_04420"/>
<organism evidence="7 8">
    <name type="scientific">Weissella cibaria</name>
    <dbReference type="NCBI Taxonomy" id="137591"/>
    <lineage>
        <taxon>Bacteria</taxon>
        <taxon>Bacillati</taxon>
        <taxon>Bacillota</taxon>
        <taxon>Bacilli</taxon>
        <taxon>Lactobacillales</taxon>
        <taxon>Lactobacillaceae</taxon>
        <taxon>Weissella</taxon>
    </lineage>
</organism>
<dbReference type="PROSITE" id="PS51191">
    <property type="entry name" value="FEMABX"/>
    <property type="match status" value="1"/>
</dbReference>